<dbReference type="UniPathway" id="UPA00906">
    <property type="reaction ID" value="UER00895"/>
</dbReference>
<comment type="pathway">
    <text evidence="2 12">Aminoacyl-tRNA biosynthesis; selenocysteinyl-tRNA(Sec) biosynthesis; L-seryl-tRNA(Sec) from L-serine and tRNA(Sec): step 1/1.</text>
</comment>
<feature type="binding site" evidence="13">
    <location>
        <position position="381"/>
    </location>
    <ligand>
        <name>L-serine</name>
        <dbReference type="ChEBI" id="CHEBI:33384"/>
    </ligand>
</feature>
<evidence type="ECO:0000259" key="16">
    <source>
        <dbReference type="PROSITE" id="PS50862"/>
    </source>
</evidence>
<dbReference type="InterPro" id="IPR006195">
    <property type="entry name" value="aa-tRNA-synth_II"/>
</dbReference>
<dbReference type="NCBIfam" id="TIGR00414">
    <property type="entry name" value="serS"/>
    <property type="match status" value="1"/>
</dbReference>
<dbReference type="Pfam" id="PF02403">
    <property type="entry name" value="Seryl_tRNA_N"/>
    <property type="match status" value="1"/>
</dbReference>
<evidence type="ECO:0000256" key="7">
    <source>
        <dbReference type="ARBA" id="ARBA00022840"/>
    </source>
</evidence>
<comment type="subunit">
    <text evidence="12">Homodimer. The tRNA molecule binds across the dimer.</text>
</comment>
<keyword evidence="6 12" id="KW-0547">Nucleotide-binding</keyword>
<dbReference type="PRINTS" id="PR00981">
    <property type="entry name" value="TRNASYNTHSER"/>
</dbReference>
<dbReference type="Pfam" id="PF00587">
    <property type="entry name" value="tRNA-synt_2b"/>
    <property type="match status" value="1"/>
</dbReference>
<feature type="binding site" evidence="13">
    <location>
        <position position="231"/>
    </location>
    <ligand>
        <name>L-serine</name>
        <dbReference type="ChEBI" id="CHEBI:33384"/>
    </ligand>
</feature>
<feature type="binding site" evidence="12 14">
    <location>
        <begin position="261"/>
        <end position="263"/>
    </location>
    <ligand>
        <name>ATP</name>
        <dbReference type="ChEBI" id="CHEBI:30616"/>
    </ligand>
</feature>
<comment type="catalytic activity">
    <reaction evidence="11 12">
        <text>tRNA(Ser) + L-serine + ATP = L-seryl-tRNA(Ser) + AMP + diphosphate + H(+)</text>
        <dbReference type="Rhea" id="RHEA:12292"/>
        <dbReference type="Rhea" id="RHEA-COMP:9669"/>
        <dbReference type="Rhea" id="RHEA-COMP:9703"/>
        <dbReference type="ChEBI" id="CHEBI:15378"/>
        <dbReference type="ChEBI" id="CHEBI:30616"/>
        <dbReference type="ChEBI" id="CHEBI:33019"/>
        <dbReference type="ChEBI" id="CHEBI:33384"/>
        <dbReference type="ChEBI" id="CHEBI:78442"/>
        <dbReference type="ChEBI" id="CHEBI:78533"/>
        <dbReference type="ChEBI" id="CHEBI:456215"/>
        <dbReference type="EC" id="6.1.1.11"/>
    </reaction>
</comment>
<dbReference type="EMBL" id="CP001991">
    <property type="protein sequence ID" value="ADE19654.1"/>
    <property type="molecule type" value="Genomic_DNA"/>
</dbReference>
<proteinExistence type="inferred from homology"/>
<dbReference type="Gene3D" id="3.30.930.10">
    <property type="entry name" value="Bira Bifunctional Protein, Domain 2"/>
    <property type="match status" value="1"/>
</dbReference>
<keyword evidence="18" id="KW-1185">Reference proteome</keyword>
<keyword evidence="9 12" id="KW-0030">Aminoacyl-tRNA synthetase</keyword>
<dbReference type="GO" id="GO:0004828">
    <property type="term" value="F:serine-tRNA ligase activity"/>
    <property type="evidence" value="ECO:0007669"/>
    <property type="project" value="UniProtKB-UniRule"/>
</dbReference>
<evidence type="ECO:0000256" key="2">
    <source>
        <dbReference type="ARBA" id="ARBA00005045"/>
    </source>
</evidence>
<evidence type="ECO:0000313" key="18">
    <source>
        <dbReference type="Proteomes" id="UP000001845"/>
    </source>
</evidence>
<dbReference type="CDD" id="cd00770">
    <property type="entry name" value="SerRS_core"/>
    <property type="match status" value="1"/>
</dbReference>
<dbReference type="InterPro" id="IPR015866">
    <property type="entry name" value="Ser-tRNA-synth_1_N"/>
</dbReference>
<dbReference type="InterPro" id="IPR042103">
    <property type="entry name" value="SerRS_1_N_sf"/>
</dbReference>
<evidence type="ECO:0000256" key="13">
    <source>
        <dbReference type="PIRSR" id="PIRSR001529-1"/>
    </source>
</evidence>
<evidence type="ECO:0000256" key="15">
    <source>
        <dbReference type="SAM" id="Coils"/>
    </source>
</evidence>
<sequence length="422" mass="47809">MLNIKFILENDKLVKKAMKNRSFDLTIIDRVIELGKQRGSAMTAAQQMSAQLGILSKEFGINKNDKTAIDKLKKEIKKVKDEQAVLLKKADEINNEINNLLAYIPNLPLEDVPVGKDEIMNQVIRNHDKLGRGLITGIKPHYEVGKNLDLFDLERAVKMSGSRFVLYKDKGAKLVRALMNFMLDLHSSKGYIECLPPVIVKDKMLYGTGQLPKFKEDLFTLEGGEMYLIPTAEVPLTNIYNDEIVDLTSPILFTAFTECFRSEAGSSGRDTRGIIRNHQFKKVELVKITSEKDSIKEFEKMLEDAKDVLVKLEIPFREVLLCTGDLGFSSRKTIDLELWLPSEMKFREVSSVSYMGDFQARRGMIRYRDENNQTQYAHTMNGSGLAIDRIVAAILENYQNKDGSIAVPTVLVPYMNGLKVIN</sequence>
<dbReference type="STRING" id="512564.MCRO_0758"/>
<dbReference type="KEGG" id="mcd:MCRO_0758"/>
<dbReference type="SUPFAM" id="SSF46589">
    <property type="entry name" value="tRNA-binding arm"/>
    <property type="match status" value="1"/>
</dbReference>
<feature type="binding site" evidence="12 14">
    <location>
        <begin position="348"/>
        <end position="351"/>
    </location>
    <ligand>
        <name>ATP</name>
        <dbReference type="ChEBI" id="CHEBI:30616"/>
    </ligand>
</feature>
<evidence type="ECO:0000256" key="1">
    <source>
        <dbReference type="ARBA" id="ARBA00004496"/>
    </source>
</evidence>
<keyword evidence="15" id="KW-0175">Coiled coil</keyword>
<dbReference type="EC" id="6.1.1.11" evidence="12"/>
<evidence type="ECO:0000256" key="10">
    <source>
        <dbReference type="ARBA" id="ARBA00047929"/>
    </source>
</evidence>
<evidence type="ECO:0000313" key="17">
    <source>
        <dbReference type="EMBL" id="ADE19654.1"/>
    </source>
</evidence>
<comment type="domain">
    <text evidence="12">Consists of two distinct domains, a catalytic core and a N-terminal extension that is involved in tRNA binding.</text>
</comment>
<dbReference type="InterPro" id="IPR010978">
    <property type="entry name" value="tRNA-bd_arm"/>
</dbReference>
<comment type="caution">
    <text evidence="12">Lacks conserved residue(s) required for the propagation of feature annotation.</text>
</comment>
<dbReference type="InterPro" id="IPR033729">
    <property type="entry name" value="SerRS_core"/>
</dbReference>
<comment type="function">
    <text evidence="12">Catalyzes the attachment of serine to tRNA(Ser). Is also able to aminoacylate tRNA(Sec) with serine, to form the misacylated tRNA L-seryl-tRNA(Sec), which will be further converted into selenocysteinyl-tRNA(Sec).</text>
</comment>
<evidence type="ECO:0000256" key="6">
    <source>
        <dbReference type="ARBA" id="ARBA00022741"/>
    </source>
</evidence>
<dbReference type="InterPro" id="IPR002314">
    <property type="entry name" value="aa-tRNA-synt_IIb"/>
</dbReference>
<feature type="binding site" evidence="13">
    <location>
        <position position="261"/>
    </location>
    <ligand>
        <name>L-serine</name>
        <dbReference type="ChEBI" id="CHEBI:33384"/>
    </ligand>
</feature>
<feature type="coiled-coil region" evidence="15">
    <location>
        <begin position="62"/>
        <end position="96"/>
    </location>
</feature>
<organism evidence="17 18">
    <name type="scientific">Mycoplasma crocodyli (strain ATCC 51981 / MP145)</name>
    <dbReference type="NCBI Taxonomy" id="512564"/>
    <lineage>
        <taxon>Bacteria</taxon>
        <taxon>Bacillati</taxon>
        <taxon>Mycoplasmatota</taxon>
        <taxon>Mollicutes</taxon>
        <taxon>Mycoplasmataceae</taxon>
        <taxon>Mycoplasma</taxon>
    </lineage>
</organism>
<dbReference type="SUPFAM" id="SSF55681">
    <property type="entry name" value="Class II aaRS and biotin synthetases"/>
    <property type="match status" value="1"/>
</dbReference>
<keyword evidence="5 12" id="KW-0436">Ligase</keyword>
<feature type="binding site" evidence="12">
    <location>
        <begin position="231"/>
        <end position="233"/>
    </location>
    <ligand>
        <name>L-serine</name>
        <dbReference type="ChEBI" id="CHEBI:33384"/>
    </ligand>
</feature>
<feature type="domain" description="Aminoacyl-transfer RNA synthetases class-II family profile" evidence="16">
    <location>
        <begin position="173"/>
        <end position="408"/>
    </location>
</feature>
<gene>
    <name evidence="12 17" type="primary">serS</name>
    <name evidence="17" type="ordered locus">MCRO_0758</name>
</gene>
<dbReference type="InterPro" id="IPR045864">
    <property type="entry name" value="aa-tRNA-synth_II/BPL/LPL"/>
</dbReference>
<evidence type="ECO:0000256" key="4">
    <source>
        <dbReference type="ARBA" id="ARBA00022490"/>
    </source>
</evidence>
<dbReference type="HAMAP" id="MF_00176">
    <property type="entry name" value="Ser_tRNA_synth_type1"/>
    <property type="match status" value="1"/>
</dbReference>
<dbReference type="eggNOG" id="COG0172">
    <property type="taxonomic scope" value="Bacteria"/>
</dbReference>
<dbReference type="GO" id="GO:0005524">
    <property type="term" value="F:ATP binding"/>
    <property type="evidence" value="ECO:0007669"/>
    <property type="project" value="UniProtKB-UniRule"/>
</dbReference>
<comment type="catalytic activity">
    <reaction evidence="10 12">
        <text>tRNA(Sec) + L-serine + ATP = L-seryl-tRNA(Sec) + AMP + diphosphate + H(+)</text>
        <dbReference type="Rhea" id="RHEA:42580"/>
        <dbReference type="Rhea" id="RHEA-COMP:9742"/>
        <dbReference type="Rhea" id="RHEA-COMP:10128"/>
        <dbReference type="ChEBI" id="CHEBI:15378"/>
        <dbReference type="ChEBI" id="CHEBI:30616"/>
        <dbReference type="ChEBI" id="CHEBI:33019"/>
        <dbReference type="ChEBI" id="CHEBI:33384"/>
        <dbReference type="ChEBI" id="CHEBI:78442"/>
        <dbReference type="ChEBI" id="CHEBI:78533"/>
        <dbReference type="ChEBI" id="CHEBI:456215"/>
        <dbReference type="EC" id="6.1.1.11"/>
    </reaction>
</comment>
<dbReference type="InterPro" id="IPR002317">
    <property type="entry name" value="Ser-tRNA-ligase_type_1"/>
</dbReference>
<keyword evidence="8 12" id="KW-0648">Protein biosynthesis</keyword>
<evidence type="ECO:0000256" key="12">
    <source>
        <dbReference type="HAMAP-Rule" id="MF_00176"/>
    </source>
</evidence>
<dbReference type="OrthoDB" id="9804647at2"/>
<dbReference type="Gene3D" id="1.10.287.40">
    <property type="entry name" value="Serine-tRNA synthetase, tRNA binding domain"/>
    <property type="match status" value="1"/>
</dbReference>
<dbReference type="PIRSF" id="PIRSF001529">
    <property type="entry name" value="Ser-tRNA-synth_IIa"/>
    <property type="match status" value="1"/>
</dbReference>
<dbReference type="GO" id="GO:0005737">
    <property type="term" value="C:cytoplasm"/>
    <property type="evidence" value="ECO:0007669"/>
    <property type="project" value="UniProtKB-SubCell"/>
</dbReference>
<dbReference type="RefSeq" id="WP_013054430.1">
    <property type="nucleotide sequence ID" value="NC_014014.1"/>
</dbReference>
<reference evidence="18" key="1">
    <citation type="submission" date="2010-03" db="EMBL/GenBank/DDBJ databases">
        <title>The complete genome of Mycoplasma crocodyli MP145.</title>
        <authorList>
            <person name="Glass J.I."/>
            <person name="Durkin A.S."/>
            <person name="Hostetler J."/>
            <person name="Jackson J."/>
            <person name="Johnson J."/>
            <person name="May M.A."/>
            <person name="Paralanov V."/>
            <person name="Radune D."/>
            <person name="Szczypinski B."/>
            <person name="Brown D.R."/>
        </authorList>
    </citation>
    <scope>NUCLEOTIDE SEQUENCE [LARGE SCALE GENOMIC DNA]</scope>
    <source>
        <strain evidence="18">ATCC 51981 / MP145</strain>
    </source>
</reference>
<comment type="subcellular location">
    <subcellularLocation>
        <location evidence="1 12">Cytoplasm</location>
    </subcellularLocation>
</comment>
<feature type="binding site" evidence="12">
    <location>
        <position position="383"/>
    </location>
    <ligand>
        <name>L-serine</name>
        <dbReference type="ChEBI" id="CHEBI:33384"/>
    </ligand>
</feature>
<keyword evidence="7 12" id="KW-0067">ATP-binding</keyword>
<evidence type="ECO:0000256" key="9">
    <source>
        <dbReference type="ARBA" id="ARBA00023146"/>
    </source>
</evidence>
<dbReference type="HOGENOM" id="CLU_023797_1_1_14"/>
<dbReference type="PANTHER" id="PTHR43697">
    <property type="entry name" value="SERYL-TRNA SYNTHETASE"/>
    <property type="match status" value="1"/>
</dbReference>
<reference evidence="17 18" key="3">
    <citation type="journal article" date="2011" name="J. Bacteriol.">
        <title>Genome sequences of Mycoplasma alligatoris A21JP2T and Mycoplasma crocodyli MP145T.</title>
        <authorList>
            <person name="Brown D.R."/>
            <person name="Farmerie W.G."/>
            <person name="May M."/>
            <person name="Benders G.A."/>
            <person name="Durkin A.S."/>
            <person name="Hlavinka K."/>
            <person name="Hostetler J."/>
            <person name="Jackson J."/>
            <person name="Johnson J."/>
            <person name="Miller R.H."/>
            <person name="Paralanov V."/>
            <person name="Radune D."/>
            <person name="Szczypinski B."/>
            <person name="Glass J.I."/>
        </authorList>
    </citation>
    <scope>NUCLEOTIDE SEQUENCE [LARGE SCALE GENOMIC DNA]</scope>
    <source>
        <strain evidence="18">ATCC 51981 / MP145</strain>
    </source>
</reference>
<accession>D5E6G3</accession>
<dbReference type="GO" id="GO:0016260">
    <property type="term" value="P:selenocysteine biosynthetic process"/>
    <property type="evidence" value="ECO:0007669"/>
    <property type="project" value="UniProtKB-UniRule"/>
</dbReference>
<dbReference type="AlphaFoldDB" id="D5E6G3"/>
<dbReference type="GO" id="GO:0006434">
    <property type="term" value="P:seryl-tRNA aminoacylation"/>
    <property type="evidence" value="ECO:0007669"/>
    <property type="project" value="UniProtKB-UniRule"/>
</dbReference>
<keyword evidence="4 12" id="KW-0963">Cytoplasm</keyword>
<evidence type="ECO:0000256" key="14">
    <source>
        <dbReference type="PIRSR" id="PIRSR001529-2"/>
    </source>
</evidence>
<evidence type="ECO:0000256" key="3">
    <source>
        <dbReference type="ARBA" id="ARBA00010728"/>
    </source>
</evidence>
<reference key="2">
    <citation type="submission" date="2010-03" db="EMBL/GenBank/DDBJ databases">
        <authorList>
            <person name="Ma Z."/>
            <person name="Wang X."/>
            <person name="Liu H."/>
        </authorList>
    </citation>
    <scope>NUCLEOTIDE SEQUENCE</scope>
    <source>
        <strain>MP145</strain>
    </source>
</reference>
<feature type="binding site" evidence="12 13">
    <location>
        <position position="284"/>
    </location>
    <ligand>
        <name>L-serine</name>
        <dbReference type="ChEBI" id="CHEBI:33384"/>
    </ligand>
</feature>
<evidence type="ECO:0000256" key="5">
    <source>
        <dbReference type="ARBA" id="ARBA00022598"/>
    </source>
</evidence>
<evidence type="ECO:0000256" key="11">
    <source>
        <dbReference type="ARBA" id="ARBA00048823"/>
    </source>
</evidence>
<dbReference type="PROSITE" id="PS50862">
    <property type="entry name" value="AA_TRNA_LIGASE_II"/>
    <property type="match status" value="1"/>
</dbReference>
<name>D5E6G3_MYCCM</name>
<dbReference type="PANTHER" id="PTHR43697:SF1">
    <property type="entry name" value="SERINE--TRNA LIGASE"/>
    <property type="match status" value="1"/>
</dbReference>
<dbReference type="Proteomes" id="UP000001845">
    <property type="component" value="Chromosome"/>
</dbReference>
<comment type="similarity">
    <text evidence="3 12">Belongs to the class-II aminoacyl-tRNA synthetase family. Type-1 seryl-tRNA synthetase subfamily.</text>
</comment>
<evidence type="ECO:0000256" key="8">
    <source>
        <dbReference type="ARBA" id="ARBA00022917"/>
    </source>
</evidence>
<protein>
    <recommendedName>
        <fullName evidence="12">Serine--tRNA ligase</fullName>
        <ecNumber evidence="12">6.1.1.11</ecNumber>
    </recommendedName>
    <alternativeName>
        <fullName evidence="12">Seryl-tRNA synthetase</fullName>
        <shortName evidence="12">SerRS</shortName>
    </alternativeName>
    <alternativeName>
        <fullName evidence="12">Seryl-tRNA(Ser/Sec) synthetase</fullName>
    </alternativeName>
</protein>